<keyword evidence="1" id="KW-0472">Membrane</keyword>
<dbReference type="AlphaFoldDB" id="A0A5B7IPF0"/>
<sequence length="65" mass="7185">MAVNAGRGCGDLLPRDSLLLCPQFVMVLPLLTFALKLPLLVPCVDSMLQSIRQGYDRTHSRTNNN</sequence>
<dbReference type="Proteomes" id="UP000324222">
    <property type="component" value="Unassembled WGS sequence"/>
</dbReference>
<accession>A0A5B7IPF0</accession>
<keyword evidence="1" id="KW-0812">Transmembrane</keyword>
<proteinExistence type="predicted"/>
<organism evidence="2 3">
    <name type="scientific">Portunus trituberculatus</name>
    <name type="common">Swimming crab</name>
    <name type="synonym">Neptunus trituberculatus</name>
    <dbReference type="NCBI Taxonomy" id="210409"/>
    <lineage>
        <taxon>Eukaryota</taxon>
        <taxon>Metazoa</taxon>
        <taxon>Ecdysozoa</taxon>
        <taxon>Arthropoda</taxon>
        <taxon>Crustacea</taxon>
        <taxon>Multicrustacea</taxon>
        <taxon>Malacostraca</taxon>
        <taxon>Eumalacostraca</taxon>
        <taxon>Eucarida</taxon>
        <taxon>Decapoda</taxon>
        <taxon>Pleocyemata</taxon>
        <taxon>Brachyura</taxon>
        <taxon>Eubrachyura</taxon>
        <taxon>Portunoidea</taxon>
        <taxon>Portunidae</taxon>
        <taxon>Portuninae</taxon>
        <taxon>Portunus</taxon>
    </lineage>
</organism>
<keyword evidence="1" id="KW-1133">Transmembrane helix</keyword>
<evidence type="ECO:0000313" key="2">
    <source>
        <dbReference type="EMBL" id="MPC83447.1"/>
    </source>
</evidence>
<comment type="caution">
    <text evidence="2">The sequence shown here is derived from an EMBL/GenBank/DDBJ whole genome shotgun (WGS) entry which is preliminary data.</text>
</comment>
<dbReference type="EMBL" id="VSRR010062542">
    <property type="protein sequence ID" value="MPC83447.1"/>
    <property type="molecule type" value="Genomic_DNA"/>
</dbReference>
<evidence type="ECO:0000313" key="3">
    <source>
        <dbReference type="Proteomes" id="UP000324222"/>
    </source>
</evidence>
<reference evidence="2 3" key="1">
    <citation type="submission" date="2019-05" db="EMBL/GenBank/DDBJ databases">
        <title>Another draft genome of Portunus trituberculatus and its Hox gene families provides insights of decapod evolution.</title>
        <authorList>
            <person name="Jeong J.-H."/>
            <person name="Song I."/>
            <person name="Kim S."/>
            <person name="Choi T."/>
            <person name="Kim D."/>
            <person name="Ryu S."/>
            <person name="Kim W."/>
        </authorList>
    </citation>
    <scope>NUCLEOTIDE SEQUENCE [LARGE SCALE GENOMIC DNA]</scope>
    <source>
        <tissue evidence="2">Muscle</tissue>
    </source>
</reference>
<protein>
    <submittedName>
        <fullName evidence="2">Uncharacterized protein</fullName>
    </submittedName>
</protein>
<feature type="transmembrane region" description="Helical" evidence="1">
    <location>
        <begin position="24"/>
        <end position="44"/>
    </location>
</feature>
<gene>
    <name evidence="2" type="ORF">E2C01_078158</name>
</gene>
<evidence type="ECO:0000256" key="1">
    <source>
        <dbReference type="SAM" id="Phobius"/>
    </source>
</evidence>
<name>A0A5B7IPF0_PORTR</name>
<keyword evidence="3" id="KW-1185">Reference proteome</keyword>